<dbReference type="Pfam" id="PF03564">
    <property type="entry name" value="DUF1759"/>
    <property type="match status" value="1"/>
</dbReference>
<dbReference type="SUPFAM" id="SSF53098">
    <property type="entry name" value="Ribonuclease H-like"/>
    <property type="match status" value="1"/>
</dbReference>
<evidence type="ECO:0000313" key="5">
    <source>
        <dbReference type="Proteomes" id="UP001347796"/>
    </source>
</evidence>
<dbReference type="InterPro" id="IPR043128">
    <property type="entry name" value="Rev_trsase/Diguanyl_cyclase"/>
</dbReference>
<dbReference type="SUPFAM" id="SSF56672">
    <property type="entry name" value="DNA/RNA polymerases"/>
    <property type="match status" value="1"/>
</dbReference>
<feature type="compositionally biased region" description="Basic and acidic residues" evidence="2">
    <location>
        <begin position="245"/>
        <end position="259"/>
    </location>
</feature>
<feature type="region of interest" description="Disordered" evidence="2">
    <location>
        <begin position="135"/>
        <end position="158"/>
    </location>
</feature>
<dbReference type="Pfam" id="PF05380">
    <property type="entry name" value="Peptidase_A17"/>
    <property type="match status" value="1"/>
</dbReference>
<dbReference type="Proteomes" id="UP001347796">
    <property type="component" value="Unassembled WGS sequence"/>
</dbReference>
<evidence type="ECO:0000256" key="1">
    <source>
        <dbReference type="SAM" id="Coils"/>
    </source>
</evidence>
<comment type="caution">
    <text evidence="4">The sequence shown here is derived from an EMBL/GenBank/DDBJ whole genome shotgun (WGS) entry which is preliminary data.</text>
</comment>
<sequence length="2109" mass="245029">MEDKSNDSKVIEEEKGDSGSLLTISSTEGDIDTSTEAGKLQPVRLDRRTQLCAELHKQRRKLMELVKTEADLLELESERRTLDEIRDRVSQERNDQERVLESSEDKAELYKWYDLIDREYADCRIRVSEAIHKKEKTIERSHKSSKASSSCISTSSSKSSSAKSKLFKAAMKKIQLSTDLQYLEEESKFKKLQLQKELELAQAEELLVRKIHVEEELKPSQHSVRSGSYNSKLKLDVLKEVRTERLDDSKSKSNLKRNETNLSEENNNRFDVRGSESALRNHPPEVRQEDVRNYGYELPNQETFGRNRFKESGSESKVRIPEIRRNDIEVEEDERSKKWVESDERDLSHLIQPNLRRQHLEVRRDIPESDVRRDWSQRDRSLGISMDGLDEGRNFVQDSSGTKQVSAQNTSEFSQILQLQARQTELNQMMIDQHRNSLLPIQEPPVFDGSYFDFPVFIRAFETIIESRATTSKDRLHFLNKYTSYKARDCVKKFITSNSPTAYEEAKAKLTARFGDPHRVMEAYESKLKNWSNISEGDGKGLLAFSDFLDTCLTAMETVDHPENFNSSEILKKVTSTLPYSSAMRWCRHAFELKKKNGTKATFEQLCNFIRNEADLATDPVFSPEYIRNERKKHFDNKNKIRPQRSSSFSTTGIQQPTDRPFNYNCPLCHGNHNLNFCKDFQKKTYDDRMTFVKNQELCFGCLCKGHRSTRCRKRQRCDKCKEFHPSTIHYEKKFQNNGENKSKSDETKPKEVTSNSAVRHGSLTTSLIVPVRVYHESQPDKKVLKYLLQDEASDTIFITDKTLQDLDISGNEVDLQLSTMLGKEVIPTQKINGLVVERYDGELKIELPTAYSRESIPSRRNQIPTKEIAESWPHLRRIRNKLYPYHEDIEIGLLIGCNCPKAIKPREVIGGKEDDPYAVRTALGWGIVGPVREVEEDMMDVTCNRIVSQETSNLVIPTESKEVLTPHLQRMYDLDFSERKNNNTSLSQEDRQFLKIVTEEIKHGSDGHYTMPLPFKDTFIQLPNDITYAYHRLESLKKKFERDDSYKEDYVKFMNSMLEKGYAEKVEPYCKPEDDISKVWYIPHFAIYNPKKAKTRVVYDCSAEFRGESLNKYLLQGPDLINNLTGVLYRFRKENIGLICDIESMYYQVRCSDHCKDYLRYLWWHNGDTTKKPEEYRMNVHLFGATSSPGVCNFALKTTANDFEQENGTEAANMLRRDFYVDDGLKSVETSEEAVELIRNIKEMCRKGGFNLHKFTSNNREVLEEIPKEDRAESIKDINLDFDFLPLERALGVQWNIENDAFQFKITLQDKPCTRRGILSTICSIFDPLGFLAPVLIEGKIILQELCRDKFDWDDPIPEDLKNRWEKWRTDLHLIEDFNVPRCYKNSEFGQLANVQIHYFSDASTQAYSQCSILRLTDTQGRINCSFVIGKARVMPIKPLTIPRLELTAAVTSVRISQQLRRELDYNNYEEYFWTDSKVVLGYIANETRRFHVFVAHRVQEIQENTDASKWYYIDTKSNPADIGTRRITVQDFIKKPQWITGPDFLYGKEIIPSSKEYPLLPNDPECKKITATSLMINAQETHSSLLKHLEYFSSWYRARRAIALCRKYIKILRSKVHSRQTGEEIIQNQTELTVKEIIEAEVVIIKEIQSKHFKEEIKLVEEKENSNPISKKSPLHNLDVFLDHRKLLCVGGRIGRANFEDPIKFPVILPKEEHITRIIIDHFHKKVNHQGRGITMNEIRSSGYWILNGINMVKSCIYKCITCRKLRGYLQTQKMANLPSDRLDPVPPFTNSAVDYFGPFTIKIGRKEVKRYGVLFTCLASRSVHLEIAEKMDTDSFLNAYRRFVCRRGPVRILRSDQGSNFIGAKTELNAALKELNQNKIKATLLEDNCDWFNFKMNPPSASHMGGIWERQIRSVRNVLSGILEANGTQLDEESLQTFMCEAEAIVNSRPLTVESMSNPDSLISLSPSQILTMKTKVILPPPGVFQPADKYLRKRWRRVQHLADEFWSRWKKEYLVSLQERQKWTQPVRNLQINDIVIIKDDNLPRNCWQIGRITKADPDQDNLVRKVTILLADNNLNSKGRKIQPDKYLQRPIHKLVLLLRCDEW</sequence>
<dbReference type="InterPro" id="IPR043502">
    <property type="entry name" value="DNA/RNA_pol_sf"/>
</dbReference>
<dbReference type="Gene3D" id="3.30.420.10">
    <property type="entry name" value="Ribonuclease H-like superfamily/Ribonuclease H"/>
    <property type="match status" value="1"/>
</dbReference>
<reference evidence="4 5" key="1">
    <citation type="submission" date="2024-01" db="EMBL/GenBank/DDBJ databases">
        <title>The genome of the rayed Mediterranean limpet Patella caerulea (Linnaeus, 1758).</title>
        <authorList>
            <person name="Anh-Thu Weber A."/>
            <person name="Halstead-Nussloch G."/>
        </authorList>
    </citation>
    <scope>NUCLEOTIDE SEQUENCE [LARGE SCALE GENOMIC DNA]</scope>
    <source>
        <strain evidence="4">AATW-2023a</strain>
        <tissue evidence="4">Whole specimen</tissue>
    </source>
</reference>
<keyword evidence="1" id="KW-0175">Coiled coil</keyword>
<dbReference type="GO" id="GO:0015074">
    <property type="term" value="P:DNA integration"/>
    <property type="evidence" value="ECO:0007669"/>
    <property type="project" value="InterPro"/>
</dbReference>
<evidence type="ECO:0000256" key="2">
    <source>
        <dbReference type="SAM" id="MobiDB-lite"/>
    </source>
</evidence>
<dbReference type="GO" id="GO:0003676">
    <property type="term" value="F:nucleic acid binding"/>
    <property type="evidence" value="ECO:0007669"/>
    <property type="project" value="InterPro"/>
</dbReference>
<gene>
    <name evidence="4" type="ORF">SNE40_000861</name>
</gene>
<dbReference type="PANTHER" id="PTHR47331:SF5">
    <property type="entry name" value="RIBONUCLEASE H"/>
    <property type="match status" value="1"/>
</dbReference>
<organism evidence="4 5">
    <name type="scientific">Patella caerulea</name>
    <name type="common">Rayed Mediterranean limpet</name>
    <dbReference type="NCBI Taxonomy" id="87958"/>
    <lineage>
        <taxon>Eukaryota</taxon>
        <taxon>Metazoa</taxon>
        <taxon>Spiralia</taxon>
        <taxon>Lophotrochozoa</taxon>
        <taxon>Mollusca</taxon>
        <taxon>Gastropoda</taxon>
        <taxon>Patellogastropoda</taxon>
        <taxon>Patelloidea</taxon>
        <taxon>Patellidae</taxon>
        <taxon>Patella</taxon>
    </lineage>
</organism>
<proteinExistence type="predicted"/>
<dbReference type="InterPro" id="IPR001584">
    <property type="entry name" value="Integrase_cat-core"/>
</dbReference>
<dbReference type="Gene3D" id="3.10.10.10">
    <property type="entry name" value="HIV Type 1 Reverse Transcriptase, subunit A, domain 1"/>
    <property type="match status" value="1"/>
</dbReference>
<feature type="compositionally biased region" description="Polar residues" evidence="2">
    <location>
        <begin position="20"/>
        <end position="36"/>
    </location>
</feature>
<evidence type="ECO:0000313" key="4">
    <source>
        <dbReference type="EMBL" id="KAK6195425.1"/>
    </source>
</evidence>
<dbReference type="InterPro" id="IPR036397">
    <property type="entry name" value="RNaseH_sf"/>
</dbReference>
<dbReference type="Gene3D" id="3.30.70.270">
    <property type="match status" value="1"/>
</dbReference>
<dbReference type="PROSITE" id="PS50994">
    <property type="entry name" value="INTEGRASE"/>
    <property type="match status" value="1"/>
</dbReference>
<dbReference type="InterPro" id="IPR012337">
    <property type="entry name" value="RNaseH-like_sf"/>
</dbReference>
<protein>
    <recommendedName>
        <fullName evidence="3">Integrase catalytic domain-containing protein</fullName>
    </recommendedName>
</protein>
<dbReference type="EMBL" id="JAZGQO010000001">
    <property type="protein sequence ID" value="KAK6195425.1"/>
    <property type="molecule type" value="Genomic_DNA"/>
</dbReference>
<evidence type="ECO:0000259" key="3">
    <source>
        <dbReference type="PROSITE" id="PS50994"/>
    </source>
</evidence>
<name>A0AAN8KEP4_PATCE</name>
<feature type="coiled-coil region" evidence="1">
    <location>
        <begin position="65"/>
        <end position="106"/>
    </location>
</feature>
<dbReference type="PANTHER" id="PTHR47331">
    <property type="entry name" value="PHD-TYPE DOMAIN-CONTAINING PROTEIN"/>
    <property type="match status" value="1"/>
</dbReference>
<keyword evidence="5" id="KW-1185">Reference proteome</keyword>
<feature type="region of interest" description="Disordered" evidence="2">
    <location>
        <begin position="732"/>
        <end position="757"/>
    </location>
</feature>
<feature type="region of interest" description="Disordered" evidence="2">
    <location>
        <begin position="245"/>
        <end position="281"/>
    </location>
</feature>
<dbReference type="Pfam" id="PF18701">
    <property type="entry name" value="DUF5641"/>
    <property type="match status" value="1"/>
</dbReference>
<feature type="domain" description="Integrase catalytic" evidence="3">
    <location>
        <begin position="1785"/>
        <end position="1978"/>
    </location>
</feature>
<feature type="compositionally biased region" description="Basic and acidic residues" evidence="2">
    <location>
        <begin position="1"/>
        <end position="17"/>
    </location>
</feature>
<dbReference type="InterPro" id="IPR040676">
    <property type="entry name" value="DUF5641"/>
</dbReference>
<dbReference type="InterPro" id="IPR005312">
    <property type="entry name" value="DUF1759"/>
</dbReference>
<accession>A0AAN8KEP4</accession>
<feature type="compositionally biased region" description="Low complexity" evidence="2">
    <location>
        <begin position="146"/>
        <end position="158"/>
    </location>
</feature>
<dbReference type="CDD" id="cd01644">
    <property type="entry name" value="RT_pepA17"/>
    <property type="match status" value="1"/>
</dbReference>
<feature type="region of interest" description="Disordered" evidence="2">
    <location>
        <begin position="1"/>
        <end position="40"/>
    </location>
</feature>
<dbReference type="InterPro" id="IPR008042">
    <property type="entry name" value="Retrotrans_Pao"/>
</dbReference>
<feature type="compositionally biased region" description="Basic and acidic residues" evidence="2">
    <location>
        <begin position="732"/>
        <end position="752"/>
    </location>
</feature>